<proteinExistence type="predicted"/>
<dbReference type="RefSeq" id="WP_234253165.1">
    <property type="nucleotide sequence ID" value="NZ_JABFTV010000002.1"/>
</dbReference>
<keyword evidence="1" id="KW-1133">Transmembrane helix</keyword>
<evidence type="ECO:0008006" key="4">
    <source>
        <dbReference type="Google" id="ProtNLM"/>
    </source>
</evidence>
<feature type="transmembrane region" description="Helical" evidence="1">
    <location>
        <begin position="45"/>
        <end position="66"/>
    </location>
</feature>
<evidence type="ECO:0000313" key="3">
    <source>
        <dbReference type="Proteomes" id="UP001320272"/>
    </source>
</evidence>
<comment type="caution">
    <text evidence="2">The sequence shown here is derived from an EMBL/GenBank/DDBJ whole genome shotgun (WGS) entry which is preliminary data.</text>
</comment>
<keyword evidence="3" id="KW-1185">Reference proteome</keyword>
<evidence type="ECO:0000313" key="2">
    <source>
        <dbReference type="EMBL" id="MCE8023667.1"/>
    </source>
</evidence>
<organism evidence="2 3">
    <name type="scientific">Billgrantia aerodenitrificans</name>
    <dbReference type="NCBI Taxonomy" id="2733483"/>
    <lineage>
        <taxon>Bacteria</taxon>
        <taxon>Pseudomonadati</taxon>
        <taxon>Pseudomonadota</taxon>
        <taxon>Gammaproteobacteria</taxon>
        <taxon>Oceanospirillales</taxon>
        <taxon>Halomonadaceae</taxon>
        <taxon>Billgrantia</taxon>
    </lineage>
</organism>
<feature type="transmembrane region" description="Helical" evidence="1">
    <location>
        <begin position="7"/>
        <end position="25"/>
    </location>
</feature>
<keyword evidence="1" id="KW-0812">Transmembrane</keyword>
<sequence>MKTVNVWIVICVAIVSLMAIGFYAINFWGSPISDDTSAWADFSTYVSGTVGVAAVVGTLMAFVITLRQQQRLIDSQEEMLIEQRVQISIMKKQGEELKKKNKIDIAYSSTAALFPDFCKNFELSIERGVSVFSKERELSVAFDELGYSKSFVRSTMLNSPNKLLSVAHMVRVGELESYVGRVFENINRLYCFMVRQVEAAPELKFYFENYLFSGRGCDNIYYFHLYQSYLVGRGEKELLEKGVKYLNLWHHYPDDQTAMFHWAEVGRVIQEKVATND</sequence>
<reference evidence="2 3" key="1">
    <citation type="journal article" date="2021" name="Front. Microbiol.">
        <title>Aerobic Denitrification and Heterotrophic Sulfur Oxidation in the Genus Halomonas Revealed by Six Novel Species Characterizations and Genome-Based Analysis.</title>
        <authorList>
            <person name="Wang L."/>
            <person name="Shao Z."/>
        </authorList>
    </citation>
    <scope>NUCLEOTIDE SEQUENCE [LARGE SCALE GENOMIC DNA]</scope>
    <source>
        <strain evidence="2 3">MCCC 1A11058</strain>
    </source>
</reference>
<accession>A0ABS9APB7</accession>
<dbReference type="EMBL" id="JABFTV010000002">
    <property type="protein sequence ID" value="MCE8023667.1"/>
    <property type="molecule type" value="Genomic_DNA"/>
</dbReference>
<gene>
    <name evidence="2" type="ORF">HOP59_05950</name>
</gene>
<keyword evidence="1" id="KW-0472">Membrane</keyword>
<evidence type="ECO:0000256" key="1">
    <source>
        <dbReference type="SAM" id="Phobius"/>
    </source>
</evidence>
<dbReference type="Proteomes" id="UP001320272">
    <property type="component" value="Unassembled WGS sequence"/>
</dbReference>
<protein>
    <recommendedName>
        <fullName evidence="4">Phage abortive infection protein</fullName>
    </recommendedName>
</protein>
<name>A0ABS9APB7_9GAMM</name>